<keyword evidence="1" id="KW-1133">Transmembrane helix</keyword>
<dbReference type="AlphaFoldDB" id="A0A0E9PF89"/>
<evidence type="ECO:0000256" key="1">
    <source>
        <dbReference type="SAM" id="Phobius"/>
    </source>
</evidence>
<proteinExistence type="predicted"/>
<reference evidence="2" key="2">
    <citation type="journal article" date="2015" name="Fish Shellfish Immunol.">
        <title>Early steps in the European eel (Anguilla anguilla)-Vibrio vulnificus interaction in the gills: Role of the RtxA13 toxin.</title>
        <authorList>
            <person name="Callol A."/>
            <person name="Pajuelo D."/>
            <person name="Ebbesson L."/>
            <person name="Teles M."/>
            <person name="MacKenzie S."/>
            <person name="Amaro C."/>
        </authorList>
    </citation>
    <scope>NUCLEOTIDE SEQUENCE</scope>
</reference>
<protein>
    <submittedName>
        <fullName evidence="2">Uncharacterized protein</fullName>
    </submittedName>
</protein>
<accession>A0A0E9PF89</accession>
<reference evidence="2" key="1">
    <citation type="submission" date="2014-11" db="EMBL/GenBank/DDBJ databases">
        <authorList>
            <person name="Amaro Gonzalez C."/>
        </authorList>
    </citation>
    <scope>NUCLEOTIDE SEQUENCE</scope>
</reference>
<keyword evidence="1" id="KW-0812">Transmembrane</keyword>
<name>A0A0E9PF89_ANGAN</name>
<keyword evidence="1" id="KW-0472">Membrane</keyword>
<dbReference type="EMBL" id="GBXM01106059">
    <property type="protein sequence ID" value="JAH02518.1"/>
    <property type="molecule type" value="Transcribed_RNA"/>
</dbReference>
<organism evidence="2">
    <name type="scientific">Anguilla anguilla</name>
    <name type="common">European freshwater eel</name>
    <name type="synonym">Muraena anguilla</name>
    <dbReference type="NCBI Taxonomy" id="7936"/>
    <lineage>
        <taxon>Eukaryota</taxon>
        <taxon>Metazoa</taxon>
        <taxon>Chordata</taxon>
        <taxon>Craniata</taxon>
        <taxon>Vertebrata</taxon>
        <taxon>Euteleostomi</taxon>
        <taxon>Actinopterygii</taxon>
        <taxon>Neopterygii</taxon>
        <taxon>Teleostei</taxon>
        <taxon>Anguilliformes</taxon>
        <taxon>Anguillidae</taxon>
        <taxon>Anguilla</taxon>
    </lineage>
</organism>
<evidence type="ECO:0000313" key="2">
    <source>
        <dbReference type="EMBL" id="JAH02518.1"/>
    </source>
</evidence>
<sequence>MKTEQIAFHIFFCYCIFHLKWVFSHFAIIYCAFTQNRLRKLQCRKIVERNK</sequence>
<feature type="transmembrane region" description="Helical" evidence="1">
    <location>
        <begin position="6"/>
        <end position="33"/>
    </location>
</feature>